<accession>D8JZ32</accession>
<dbReference type="OrthoDB" id="9775804at2"/>
<dbReference type="InterPro" id="IPR000182">
    <property type="entry name" value="GNAT_dom"/>
</dbReference>
<dbReference type="KEGG" id="hdn:Hden_1831"/>
<dbReference type="Gene3D" id="3.40.630.30">
    <property type="match status" value="1"/>
</dbReference>
<organism evidence="2 3">
    <name type="scientific">Hyphomicrobium denitrificans (strain ATCC 51888 / DSM 1869 / NCIMB 11706 / TK 0415)</name>
    <dbReference type="NCBI Taxonomy" id="582899"/>
    <lineage>
        <taxon>Bacteria</taxon>
        <taxon>Pseudomonadati</taxon>
        <taxon>Pseudomonadota</taxon>
        <taxon>Alphaproteobacteria</taxon>
        <taxon>Hyphomicrobiales</taxon>
        <taxon>Hyphomicrobiaceae</taxon>
        <taxon>Hyphomicrobium</taxon>
    </lineage>
</organism>
<dbReference type="AlphaFoldDB" id="D8JZ32"/>
<dbReference type="PANTHER" id="PTHR43233">
    <property type="entry name" value="FAMILY N-ACETYLTRANSFERASE, PUTATIVE (AFU_ORTHOLOGUE AFUA_6G03350)-RELATED"/>
    <property type="match status" value="1"/>
</dbReference>
<dbReference type="HOGENOM" id="CLU_086503_4_0_5"/>
<sequence>MAIAYERTDDLDADTFIRVLKNSGLAERRPADDRDRIARMLAGSNLVIVARDGGDVVGVARSVTDFAYCCYLSDLAVDRAYQGRGIGRRLIEETRRAAGPEAMCLLLSAPNSISFYEAIQMPSQPRAFMFPRER</sequence>
<dbReference type="GO" id="GO:0016747">
    <property type="term" value="F:acyltransferase activity, transferring groups other than amino-acyl groups"/>
    <property type="evidence" value="ECO:0007669"/>
    <property type="project" value="InterPro"/>
</dbReference>
<feature type="domain" description="N-acetyltransferase" evidence="1">
    <location>
        <begin position="3"/>
        <end position="134"/>
    </location>
</feature>
<dbReference type="EMBL" id="CP002083">
    <property type="protein sequence ID" value="ADJ23634.1"/>
    <property type="molecule type" value="Genomic_DNA"/>
</dbReference>
<dbReference type="RefSeq" id="WP_013215793.1">
    <property type="nucleotide sequence ID" value="NC_014313.1"/>
</dbReference>
<dbReference type="SUPFAM" id="SSF55729">
    <property type="entry name" value="Acyl-CoA N-acyltransferases (Nat)"/>
    <property type="match status" value="1"/>
</dbReference>
<proteinExistence type="predicted"/>
<gene>
    <name evidence="2" type="ordered locus">Hden_1831</name>
</gene>
<dbReference type="InterPro" id="IPR016181">
    <property type="entry name" value="Acyl_CoA_acyltransferase"/>
</dbReference>
<keyword evidence="2" id="KW-0808">Transferase</keyword>
<dbReference type="Pfam" id="PF13508">
    <property type="entry name" value="Acetyltransf_7"/>
    <property type="match status" value="1"/>
</dbReference>
<reference evidence="3" key="1">
    <citation type="journal article" date="2011" name="J. Bacteriol.">
        <title>Genome sequences of eight morphologically diverse alphaproteobacteria.</title>
        <authorList>
            <consortium name="US DOE Joint Genome Institute"/>
            <person name="Brown P.J."/>
            <person name="Kysela D.T."/>
            <person name="Buechlein A."/>
            <person name="Hemmerich C."/>
            <person name="Brun Y.V."/>
        </authorList>
    </citation>
    <scope>NUCLEOTIDE SEQUENCE [LARGE SCALE GENOMIC DNA]</scope>
    <source>
        <strain evidence="3">ATCC 51888 / DSM 1869 / NCIB 11706 / TK 0415</strain>
    </source>
</reference>
<evidence type="ECO:0000259" key="1">
    <source>
        <dbReference type="PROSITE" id="PS51186"/>
    </source>
</evidence>
<evidence type="ECO:0000313" key="3">
    <source>
        <dbReference type="Proteomes" id="UP000002033"/>
    </source>
</evidence>
<dbReference type="CDD" id="cd04301">
    <property type="entry name" value="NAT_SF"/>
    <property type="match status" value="1"/>
</dbReference>
<dbReference type="Proteomes" id="UP000002033">
    <property type="component" value="Chromosome"/>
</dbReference>
<name>D8JZ32_HYPDA</name>
<dbReference type="PROSITE" id="PS51186">
    <property type="entry name" value="GNAT"/>
    <property type="match status" value="1"/>
</dbReference>
<keyword evidence="3" id="KW-1185">Reference proteome</keyword>
<evidence type="ECO:0000313" key="2">
    <source>
        <dbReference type="EMBL" id="ADJ23634.1"/>
    </source>
</evidence>
<dbReference type="PANTHER" id="PTHR43233:SF1">
    <property type="entry name" value="FAMILY N-ACETYLTRANSFERASE, PUTATIVE (AFU_ORTHOLOGUE AFUA_6G03350)-RELATED"/>
    <property type="match status" value="1"/>
</dbReference>
<dbReference type="InterPro" id="IPR053144">
    <property type="entry name" value="Acetyltransferase_Butenolide"/>
</dbReference>
<protein>
    <submittedName>
        <fullName evidence="2">GCN5-related N-acetyltransferase</fullName>
    </submittedName>
</protein>
<dbReference type="eggNOG" id="COG0456">
    <property type="taxonomic scope" value="Bacteria"/>
</dbReference>